<accession>M9LYC8</accession>
<dbReference type="EMBL" id="DF196772">
    <property type="protein sequence ID" value="GAC72065.1"/>
    <property type="molecule type" value="Genomic_DNA"/>
</dbReference>
<feature type="compositionally biased region" description="Polar residues" evidence="1">
    <location>
        <begin position="162"/>
        <end position="174"/>
    </location>
</feature>
<feature type="compositionally biased region" description="Polar residues" evidence="1">
    <location>
        <begin position="458"/>
        <end position="474"/>
    </location>
</feature>
<dbReference type="Proteomes" id="UP000011976">
    <property type="component" value="Unassembled WGS sequence"/>
</dbReference>
<feature type="compositionally biased region" description="Polar residues" evidence="1">
    <location>
        <begin position="405"/>
        <end position="419"/>
    </location>
</feature>
<organism evidence="2 3">
    <name type="scientific">Pseudozyma antarctica (strain T-34)</name>
    <name type="common">Yeast</name>
    <name type="synonym">Candida antarctica</name>
    <dbReference type="NCBI Taxonomy" id="1151754"/>
    <lineage>
        <taxon>Eukaryota</taxon>
        <taxon>Fungi</taxon>
        <taxon>Dikarya</taxon>
        <taxon>Basidiomycota</taxon>
        <taxon>Ustilaginomycotina</taxon>
        <taxon>Ustilaginomycetes</taxon>
        <taxon>Ustilaginales</taxon>
        <taxon>Ustilaginaceae</taxon>
        <taxon>Moesziomyces</taxon>
    </lineage>
</organism>
<name>M9LYC8_PSEA3</name>
<feature type="region of interest" description="Disordered" evidence="1">
    <location>
        <begin position="396"/>
        <end position="441"/>
    </location>
</feature>
<feature type="region of interest" description="Disordered" evidence="1">
    <location>
        <begin position="457"/>
        <end position="477"/>
    </location>
</feature>
<sequence>MSASALATPVPPPLPVTRSAQPPPTHVEFLLSQVRANLRYLSEIGAFDTGAYRQIHELLTRGTLDPHAVSPSMHPPPPRPTERSESADELGSKNAWLRKVLAESSVLPTTVETALSLAAGPLLSDEQKEAIVQLVEYSQQGVANKITDPTLQKRMGSGARAAQSSTARKVSSWRTGLKQDRQKKKSESEEKKDGKRREKEEQRQIKAELKQERNEVIRMRQQQMLGANASQASGTIASPVSTSRAPAGMEDDSSSHSSSEDEAHLSNHGPINSRDFATGASAIADTATLTVLSQPIKGSETSVGGTNTTFVVEPGLALSCSLVVIKGSQVQDQLERVRETAAAPQVPVPAETASHATMPPPSHPDVLAVRRHSGSASQPPPRLDCTYTMSASVSLRKRRSVASRPITNRPQTITGQQNKALDAEQERERQAKQLDARRRRARRRLDELERINYRDAPTASSASGISTPLESNEASGVDIESAGSASAGVSVAQRRRNQAEIKRILVGGRRNLHALVEELVDQGRLPLVPGKDAANWRSVSHDETRCDRPLR</sequence>
<evidence type="ECO:0000313" key="3">
    <source>
        <dbReference type="Proteomes" id="UP000011976"/>
    </source>
</evidence>
<feature type="region of interest" description="Disordered" evidence="1">
    <location>
        <begin position="153"/>
        <end position="273"/>
    </location>
</feature>
<feature type="compositionally biased region" description="Basic and acidic residues" evidence="1">
    <location>
        <begin position="421"/>
        <end position="436"/>
    </location>
</feature>
<evidence type="ECO:0000313" key="2">
    <source>
        <dbReference type="EMBL" id="GAC72065.1"/>
    </source>
</evidence>
<feature type="compositionally biased region" description="Polar residues" evidence="1">
    <location>
        <begin position="220"/>
        <end position="244"/>
    </location>
</feature>
<feature type="region of interest" description="Disordered" evidence="1">
    <location>
        <begin position="65"/>
        <end position="90"/>
    </location>
</feature>
<reference evidence="3" key="1">
    <citation type="journal article" date="2013" name="Genome Announc.">
        <title>Genome sequence of the basidiomycetous yeast Pseudozyma antarctica T-34, a producer of the glycolipid biosurfactants mannosylerythritol lipids.</title>
        <authorList>
            <person name="Morita T."/>
            <person name="Koike H."/>
            <person name="Koyama Y."/>
            <person name="Hagiwara H."/>
            <person name="Ito E."/>
            <person name="Fukuoka T."/>
            <person name="Imura T."/>
            <person name="Machida M."/>
            <person name="Kitamoto D."/>
        </authorList>
    </citation>
    <scope>NUCLEOTIDE SEQUENCE [LARGE SCALE GENOMIC DNA]</scope>
    <source>
        <strain evidence="3">T-34</strain>
    </source>
</reference>
<proteinExistence type="predicted"/>
<protein>
    <submittedName>
        <fullName evidence="2">Uncharacterized protein</fullName>
    </submittedName>
</protein>
<dbReference type="AlphaFoldDB" id="M9LYC8"/>
<feature type="region of interest" description="Disordered" evidence="1">
    <location>
        <begin position="1"/>
        <end position="23"/>
    </location>
</feature>
<evidence type="ECO:0000256" key="1">
    <source>
        <dbReference type="SAM" id="MobiDB-lite"/>
    </source>
</evidence>
<dbReference type="OrthoDB" id="3358664at2759"/>
<feature type="compositionally biased region" description="Basic and acidic residues" evidence="1">
    <location>
        <begin position="177"/>
        <end position="218"/>
    </location>
</feature>
<feature type="compositionally biased region" description="Pro residues" evidence="1">
    <location>
        <begin position="9"/>
        <end position="23"/>
    </location>
</feature>
<feature type="region of interest" description="Disordered" evidence="1">
    <location>
        <begin position="341"/>
        <end position="360"/>
    </location>
</feature>
<gene>
    <name evidence="2" type="ORF">PANT_6c00048</name>
</gene>